<protein>
    <submittedName>
        <fullName evidence="1">Desiccation-related protein pcc13-62</fullName>
    </submittedName>
</protein>
<dbReference type="Proteomes" id="UP000237347">
    <property type="component" value="Unassembled WGS sequence"/>
</dbReference>
<dbReference type="InterPro" id="IPR052965">
    <property type="entry name" value="Pigment-catalase-like"/>
</dbReference>
<evidence type="ECO:0000313" key="2">
    <source>
        <dbReference type="Proteomes" id="UP000237347"/>
    </source>
</evidence>
<name>A0AAW0L7F4_QUESU</name>
<sequence length="109" mass="11972">MLSYNLLTRSWTLEFTSLLASYLIPYVGLTGYVGTIPKLKAPVLEGLFAGLLGVESGQDAVIRAYLYEHAKEIVSPYGITVGEFTNRFSELRDRLGHQGHKMKACGSSS</sequence>
<dbReference type="Pfam" id="PF13668">
    <property type="entry name" value="Ferritin_2"/>
    <property type="match status" value="1"/>
</dbReference>
<comment type="caution">
    <text evidence="1">The sequence shown here is derived from an EMBL/GenBank/DDBJ whole genome shotgun (WGS) entry which is preliminary data.</text>
</comment>
<dbReference type="PANTHER" id="PTHR31694">
    <property type="entry name" value="DESICCATION-LIKE PROTEIN"/>
    <property type="match status" value="1"/>
</dbReference>
<dbReference type="PANTHER" id="PTHR31694:SF12">
    <property type="entry name" value="DESICCATION-LIKE PROTEIN"/>
    <property type="match status" value="1"/>
</dbReference>
<proteinExistence type="predicted"/>
<gene>
    <name evidence="1" type="primary">DRPE_2</name>
    <name evidence="1" type="ORF">CFP56_006717</name>
</gene>
<reference evidence="1 2" key="1">
    <citation type="journal article" date="2018" name="Sci. Data">
        <title>The draft genome sequence of cork oak.</title>
        <authorList>
            <person name="Ramos A.M."/>
            <person name="Usie A."/>
            <person name="Barbosa P."/>
            <person name="Barros P.M."/>
            <person name="Capote T."/>
            <person name="Chaves I."/>
            <person name="Simoes F."/>
            <person name="Abreu I."/>
            <person name="Carrasquinho I."/>
            <person name="Faro C."/>
            <person name="Guimaraes J.B."/>
            <person name="Mendonca D."/>
            <person name="Nobrega F."/>
            <person name="Rodrigues L."/>
            <person name="Saibo N.J.M."/>
            <person name="Varela M.C."/>
            <person name="Egas C."/>
            <person name="Matos J."/>
            <person name="Miguel C.M."/>
            <person name="Oliveira M.M."/>
            <person name="Ricardo C.P."/>
            <person name="Goncalves S."/>
        </authorList>
    </citation>
    <scope>NUCLEOTIDE SEQUENCE [LARGE SCALE GENOMIC DNA]</scope>
    <source>
        <strain evidence="2">cv. HL8</strain>
    </source>
</reference>
<keyword evidence="2" id="KW-1185">Reference proteome</keyword>
<accession>A0AAW0L7F4</accession>
<dbReference type="EMBL" id="PKMF04000143">
    <property type="protein sequence ID" value="KAK7847312.1"/>
    <property type="molecule type" value="Genomic_DNA"/>
</dbReference>
<evidence type="ECO:0000313" key="1">
    <source>
        <dbReference type="EMBL" id="KAK7847312.1"/>
    </source>
</evidence>
<organism evidence="1 2">
    <name type="scientific">Quercus suber</name>
    <name type="common">Cork oak</name>
    <dbReference type="NCBI Taxonomy" id="58331"/>
    <lineage>
        <taxon>Eukaryota</taxon>
        <taxon>Viridiplantae</taxon>
        <taxon>Streptophyta</taxon>
        <taxon>Embryophyta</taxon>
        <taxon>Tracheophyta</taxon>
        <taxon>Spermatophyta</taxon>
        <taxon>Magnoliopsida</taxon>
        <taxon>eudicotyledons</taxon>
        <taxon>Gunneridae</taxon>
        <taxon>Pentapetalae</taxon>
        <taxon>rosids</taxon>
        <taxon>fabids</taxon>
        <taxon>Fagales</taxon>
        <taxon>Fagaceae</taxon>
        <taxon>Quercus</taxon>
    </lineage>
</organism>
<dbReference type="AlphaFoldDB" id="A0AAW0L7F4"/>